<keyword evidence="3" id="KW-1185">Reference proteome</keyword>
<feature type="compositionally biased region" description="Basic and acidic residues" evidence="1">
    <location>
        <begin position="129"/>
        <end position="189"/>
    </location>
</feature>
<reference evidence="2 3" key="1">
    <citation type="journal article" date="2021" name="Elife">
        <title>Chloroplast acquisition without the gene transfer in kleptoplastic sea slugs, Plakobranchus ocellatus.</title>
        <authorList>
            <person name="Maeda T."/>
            <person name="Takahashi S."/>
            <person name="Yoshida T."/>
            <person name="Shimamura S."/>
            <person name="Takaki Y."/>
            <person name="Nagai Y."/>
            <person name="Toyoda A."/>
            <person name="Suzuki Y."/>
            <person name="Arimoto A."/>
            <person name="Ishii H."/>
            <person name="Satoh N."/>
            <person name="Nishiyama T."/>
            <person name="Hasebe M."/>
            <person name="Maruyama T."/>
            <person name="Minagawa J."/>
            <person name="Obokata J."/>
            <person name="Shigenobu S."/>
        </authorList>
    </citation>
    <scope>NUCLEOTIDE SEQUENCE [LARGE SCALE GENOMIC DNA]</scope>
</reference>
<dbReference type="AlphaFoldDB" id="A0AAV4AZ25"/>
<dbReference type="EMBL" id="BLXT01004326">
    <property type="protein sequence ID" value="GFO11743.1"/>
    <property type="molecule type" value="Genomic_DNA"/>
</dbReference>
<name>A0AAV4AZ25_9GAST</name>
<evidence type="ECO:0000313" key="3">
    <source>
        <dbReference type="Proteomes" id="UP000735302"/>
    </source>
</evidence>
<accession>A0AAV4AZ25</accession>
<dbReference type="Proteomes" id="UP000735302">
    <property type="component" value="Unassembled WGS sequence"/>
</dbReference>
<evidence type="ECO:0000313" key="2">
    <source>
        <dbReference type="EMBL" id="GFO11743.1"/>
    </source>
</evidence>
<feature type="region of interest" description="Disordered" evidence="1">
    <location>
        <begin position="81"/>
        <end position="189"/>
    </location>
</feature>
<feature type="compositionally biased region" description="Polar residues" evidence="1">
    <location>
        <begin position="84"/>
        <end position="98"/>
    </location>
</feature>
<gene>
    <name evidence="2" type="ORF">PoB_003824800</name>
</gene>
<proteinExistence type="predicted"/>
<evidence type="ECO:0000256" key="1">
    <source>
        <dbReference type="SAM" id="MobiDB-lite"/>
    </source>
</evidence>
<organism evidence="2 3">
    <name type="scientific">Plakobranchus ocellatus</name>
    <dbReference type="NCBI Taxonomy" id="259542"/>
    <lineage>
        <taxon>Eukaryota</taxon>
        <taxon>Metazoa</taxon>
        <taxon>Spiralia</taxon>
        <taxon>Lophotrochozoa</taxon>
        <taxon>Mollusca</taxon>
        <taxon>Gastropoda</taxon>
        <taxon>Heterobranchia</taxon>
        <taxon>Euthyneura</taxon>
        <taxon>Panpulmonata</taxon>
        <taxon>Sacoglossa</taxon>
        <taxon>Placobranchoidea</taxon>
        <taxon>Plakobranchidae</taxon>
        <taxon>Plakobranchus</taxon>
    </lineage>
</organism>
<comment type="caution">
    <text evidence="2">The sequence shown here is derived from an EMBL/GenBank/DDBJ whole genome shotgun (WGS) entry which is preliminary data.</text>
</comment>
<sequence>MYGMETDYAPVIPCMCLLMCVTQVLWESDAIFNEEDSPQQSDLRLSGPPSGEGAGDGTRTFHPAGKLISLAYEHERLMNRQKPGRTTPQQSSWDQQSAGPFIQPSESGKRLTGPGRAGTSDGEAEGEEEEKKEQGEKEEKKEQGEEEDKKEQGEEEEKKEQGEEEEKKEQGEEEDKKEQGEEEEKKVMI</sequence>
<feature type="region of interest" description="Disordered" evidence="1">
    <location>
        <begin position="35"/>
        <end position="68"/>
    </location>
</feature>
<protein>
    <submittedName>
        <fullName evidence="2">Surface antigen</fullName>
    </submittedName>
</protein>